<dbReference type="Proteomes" id="UP001367676">
    <property type="component" value="Unassembled WGS sequence"/>
</dbReference>
<evidence type="ECO:0000313" key="3">
    <source>
        <dbReference type="EMBL" id="KAK7582358.1"/>
    </source>
</evidence>
<dbReference type="PROSITE" id="PS50003">
    <property type="entry name" value="PH_DOMAIN"/>
    <property type="match status" value="1"/>
</dbReference>
<dbReference type="InterPro" id="IPR051364">
    <property type="entry name" value="Cytokinesis/Rho-signaling"/>
</dbReference>
<feature type="compositionally biased region" description="Basic and acidic residues" evidence="1">
    <location>
        <begin position="422"/>
        <end position="432"/>
    </location>
</feature>
<dbReference type="InterPro" id="IPR001849">
    <property type="entry name" value="PH_domain"/>
</dbReference>
<dbReference type="Pfam" id="PF00169">
    <property type="entry name" value="PH"/>
    <property type="match status" value="1"/>
</dbReference>
<dbReference type="InterPro" id="IPR012966">
    <property type="entry name" value="AHD"/>
</dbReference>
<dbReference type="SUPFAM" id="SSF50729">
    <property type="entry name" value="PH domain-like"/>
    <property type="match status" value="1"/>
</dbReference>
<accession>A0AAN9TBV2</accession>
<feature type="compositionally biased region" description="Polar residues" evidence="1">
    <location>
        <begin position="290"/>
        <end position="307"/>
    </location>
</feature>
<protein>
    <recommendedName>
        <fullName evidence="2">PH domain-containing protein</fullName>
    </recommendedName>
</protein>
<keyword evidence="4" id="KW-1185">Reference proteome</keyword>
<proteinExistence type="predicted"/>
<feature type="region of interest" description="Disordered" evidence="1">
    <location>
        <begin position="130"/>
        <end position="165"/>
    </location>
</feature>
<feature type="region of interest" description="Disordered" evidence="1">
    <location>
        <begin position="258"/>
        <end position="321"/>
    </location>
</feature>
<dbReference type="Pfam" id="PF08174">
    <property type="entry name" value="Anillin"/>
    <property type="match status" value="1"/>
</dbReference>
<feature type="region of interest" description="Disordered" evidence="1">
    <location>
        <begin position="184"/>
        <end position="205"/>
    </location>
</feature>
<dbReference type="SMART" id="SM00233">
    <property type="entry name" value="PH"/>
    <property type="match status" value="1"/>
</dbReference>
<feature type="compositionally biased region" description="Polar residues" evidence="1">
    <location>
        <begin position="388"/>
        <end position="403"/>
    </location>
</feature>
<dbReference type="PANTHER" id="PTHR21538">
    <property type="entry name" value="ANILLIN/RHOTEKIN RTKN"/>
    <property type="match status" value="1"/>
</dbReference>
<evidence type="ECO:0000313" key="4">
    <source>
        <dbReference type="Proteomes" id="UP001367676"/>
    </source>
</evidence>
<organism evidence="3 4">
    <name type="scientific">Parthenolecanium corni</name>
    <dbReference type="NCBI Taxonomy" id="536013"/>
    <lineage>
        <taxon>Eukaryota</taxon>
        <taxon>Metazoa</taxon>
        <taxon>Ecdysozoa</taxon>
        <taxon>Arthropoda</taxon>
        <taxon>Hexapoda</taxon>
        <taxon>Insecta</taxon>
        <taxon>Pterygota</taxon>
        <taxon>Neoptera</taxon>
        <taxon>Paraneoptera</taxon>
        <taxon>Hemiptera</taxon>
        <taxon>Sternorrhyncha</taxon>
        <taxon>Coccoidea</taxon>
        <taxon>Coccidae</taxon>
        <taxon>Parthenolecanium</taxon>
    </lineage>
</organism>
<dbReference type="InterPro" id="IPR037840">
    <property type="entry name" value="PH_Anillin"/>
</dbReference>
<feature type="compositionally biased region" description="Basic and acidic residues" evidence="1">
    <location>
        <begin position="148"/>
        <end position="165"/>
    </location>
</feature>
<dbReference type="CDD" id="cd01263">
    <property type="entry name" value="PH_anillin"/>
    <property type="match status" value="1"/>
</dbReference>
<feature type="compositionally biased region" description="Acidic residues" evidence="1">
    <location>
        <begin position="404"/>
        <end position="416"/>
    </location>
</feature>
<dbReference type="EMBL" id="JBBCAQ010000033">
    <property type="protein sequence ID" value="KAK7582358.1"/>
    <property type="molecule type" value="Genomic_DNA"/>
</dbReference>
<feature type="compositionally biased region" description="Basic and acidic residues" evidence="1">
    <location>
        <begin position="358"/>
        <end position="368"/>
    </location>
</feature>
<dbReference type="Gene3D" id="2.30.29.30">
    <property type="entry name" value="Pleckstrin-homology domain (PH domain)/Phosphotyrosine-binding domain (PTB)"/>
    <property type="match status" value="1"/>
</dbReference>
<feature type="region of interest" description="Disordered" evidence="1">
    <location>
        <begin position="739"/>
        <end position="760"/>
    </location>
</feature>
<evidence type="ECO:0000256" key="1">
    <source>
        <dbReference type="SAM" id="MobiDB-lite"/>
    </source>
</evidence>
<feature type="region of interest" description="Disordered" evidence="1">
    <location>
        <begin position="342"/>
        <end position="434"/>
    </location>
</feature>
<dbReference type="InterPro" id="IPR011993">
    <property type="entry name" value="PH-like_dom_sf"/>
</dbReference>
<feature type="domain" description="PH" evidence="2">
    <location>
        <begin position="822"/>
        <end position="938"/>
    </location>
</feature>
<dbReference type="GO" id="GO:0000915">
    <property type="term" value="P:actomyosin contractile ring assembly"/>
    <property type="evidence" value="ECO:0007669"/>
    <property type="project" value="TreeGrafter"/>
</dbReference>
<name>A0AAN9TBV2_9HEMI</name>
<sequence>MRSRALQRLQRNAHILNNDADFAGEPAFKKRNIPPQNIESNNKENLNDNLISINPVKPVIAEHLTVRKSVDKMDIDEPEVYILRNPRKKIFTEENSPPAEKREDIYVKHCKNRMANLAGKFKQFDEEDCFSSSKPLSENNKQVPAKRRSNEKEPDSKDVSSIKNTKYEAQKKAVNQAHIFIKPEPKQPSEKIVPNKTVSNEQKTPEKTVLDKSVVNSLEAQGYMRTQSDAHLFYDFKTAKSAFNNNERSVNEIPKRKVDPTNHVTKHPEPVSKIVKKPEPKKIEKKEISNLSSNPKYQSNMFIQNSRKANDVESTESTDPSLLSVAERRKLFEKKLRGENIEVPASTVPAPVSHTPKKRIETKSHEPAQQDDCDSDDYSTCESEDHSGNPTTDGDFASNSETPVSEEDFSESENDEQNYVSESEHEQSDHGADTSVYPVLQTVKEMKFASTPKPGCLYPSMSDLDGEVDEDLQISKPEPKTKEVNLDDSFGRDVLCATNTIFSSFQNSRKDTSDTVAEKSRNCLSEVKDLISHNNLSLSLSNQSSIASVEENADNNVDDAQEEYDVKQKIKYLEEQIIKEKIKLTQAIRALKLCLSTSFLNSVSHLEAEKLVLLSQLRIVAAQNEIDRIKVENSVQPFSSSDSVRGNVVISNIKLPVKIPVVHADLKEDIYNNLMCVIKCGDTVLATEVVSVMKEKIKRDTEGAYIEFADTITVPDVSSDFKISIEVYNLVVEKKDTAANNSKKDKKTPNSSKKDKKTRCYPRHYSEDKKNLRSSFVMIGYMIFSHNEVQRHQWILNKQDLFHTPLVGMILMKLKCNLDRITIKKHGFLTMYEMISGYGAWCRYWFYLNGDKLSFWKYPEQETTQEPIGSFDLKKCVTKDVVVVGYDVVFRPQTFILLFNPPTYLLQFKGLTENRLLLSADTEDERITWCDCLNQVLKSVRSWSSSEESN</sequence>
<gene>
    <name evidence="3" type="ORF">V9T40_013803</name>
</gene>
<feature type="compositionally biased region" description="Polar residues" evidence="1">
    <location>
        <begin position="130"/>
        <end position="142"/>
    </location>
</feature>
<feature type="compositionally biased region" description="Acidic residues" evidence="1">
    <location>
        <begin position="369"/>
        <end position="379"/>
    </location>
</feature>
<reference evidence="3 4" key="1">
    <citation type="submission" date="2024-03" db="EMBL/GenBank/DDBJ databases">
        <title>Adaptation during the transition from Ophiocordyceps entomopathogen to insect associate is accompanied by gene loss and intensified selection.</title>
        <authorList>
            <person name="Ward C.M."/>
            <person name="Onetto C.A."/>
            <person name="Borneman A.R."/>
        </authorList>
    </citation>
    <scope>NUCLEOTIDE SEQUENCE [LARGE SCALE GENOMIC DNA]</scope>
    <source>
        <strain evidence="3">AWRI1</strain>
        <tissue evidence="3">Single Adult Female</tissue>
    </source>
</reference>
<dbReference type="PANTHER" id="PTHR21538:SF23">
    <property type="entry name" value="ANILLIN"/>
    <property type="match status" value="1"/>
</dbReference>
<comment type="caution">
    <text evidence="3">The sequence shown here is derived from an EMBL/GenBank/DDBJ whole genome shotgun (WGS) entry which is preliminary data.</text>
</comment>
<feature type="compositionally biased region" description="Basic and acidic residues" evidence="1">
    <location>
        <begin position="258"/>
        <end position="288"/>
    </location>
</feature>
<dbReference type="GO" id="GO:0031106">
    <property type="term" value="P:septin ring organization"/>
    <property type="evidence" value="ECO:0007669"/>
    <property type="project" value="TreeGrafter"/>
</dbReference>
<evidence type="ECO:0000259" key="2">
    <source>
        <dbReference type="PROSITE" id="PS50003"/>
    </source>
</evidence>
<dbReference type="GO" id="GO:0000281">
    <property type="term" value="P:mitotic cytokinesis"/>
    <property type="evidence" value="ECO:0007669"/>
    <property type="project" value="TreeGrafter"/>
</dbReference>
<dbReference type="AlphaFoldDB" id="A0AAN9TBV2"/>
<dbReference type="GO" id="GO:0005826">
    <property type="term" value="C:actomyosin contractile ring"/>
    <property type="evidence" value="ECO:0007669"/>
    <property type="project" value="TreeGrafter"/>
</dbReference>